<gene>
    <name evidence="1" type="ORF">GCM10023196_042000</name>
</gene>
<evidence type="ECO:0000313" key="2">
    <source>
        <dbReference type="Proteomes" id="UP001501442"/>
    </source>
</evidence>
<comment type="caution">
    <text evidence="1">The sequence shown here is derived from an EMBL/GenBank/DDBJ whole genome shotgun (WGS) entry which is preliminary data.</text>
</comment>
<protein>
    <submittedName>
        <fullName evidence="1">Uncharacterized protein</fullName>
    </submittedName>
</protein>
<proteinExistence type="predicted"/>
<evidence type="ECO:0000313" key="1">
    <source>
        <dbReference type="EMBL" id="GAA4627891.1"/>
    </source>
</evidence>
<dbReference type="EMBL" id="BAABHK010000005">
    <property type="protein sequence ID" value="GAA4627891.1"/>
    <property type="molecule type" value="Genomic_DNA"/>
</dbReference>
<keyword evidence="2" id="KW-1185">Reference proteome</keyword>
<name>A0ABP8UC86_9ACTN</name>
<dbReference type="Proteomes" id="UP001501442">
    <property type="component" value="Unassembled WGS sequence"/>
</dbReference>
<accession>A0ABP8UC86</accession>
<reference evidence="2" key="1">
    <citation type="journal article" date="2019" name="Int. J. Syst. Evol. Microbiol.">
        <title>The Global Catalogue of Microorganisms (GCM) 10K type strain sequencing project: providing services to taxonomists for standard genome sequencing and annotation.</title>
        <authorList>
            <consortium name="The Broad Institute Genomics Platform"/>
            <consortium name="The Broad Institute Genome Sequencing Center for Infectious Disease"/>
            <person name="Wu L."/>
            <person name="Ma J."/>
        </authorList>
    </citation>
    <scope>NUCLEOTIDE SEQUENCE [LARGE SCALE GENOMIC DNA]</scope>
    <source>
        <strain evidence="2">JCM 17939</strain>
    </source>
</reference>
<sequence length="100" mass="10256">MAPCWAALHAADARTVAPATPAANRSRQADVVSDIDTPQDVLEDDGEVVKGGVVNVAAVLGEEGEERRTASVAGRPVFARSCPCASGSSPTGRAYPVPVR</sequence>
<organism evidence="1 2">
    <name type="scientific">Actinoallomurus vinaceus</name>
    <dbReference type="NCBI Taxonomy" id="1080074"/>
    <lineage>
        <taxon>Bacteria</taxon>
        <taxon>Bacillati</taxon>
        <taxon>Actinomycetota</taxon>
        <taxon>Actinomycetes</taxon>
        <taxon>Streptosporangiales</taxon>
        <taxon>Thermomonosporaceae</taxon>
        <taxon>Actinoallomurus</taxon>
    </lineage>
</organism>